<dbReference type="InterPro" id="IPR039298">
    <property type="entry name" value="ACOT13"/>
</dbReference>
<dbReference type="GO" id="GO:0047617">
    <property type="term" value="F:fatty acyl-CoA hydrolase activity"/>
    <property type="evidence" value="ECO:0007669"/>
    <property type="project" value="InterPro"/>
</dbReference>
<keyword evidence="3" id="KW-1185">Reference proteome</keyword>
<keyword evidence="1" id="KW-0378">Hydrolase</keyword>
<dbReference type="PANTHER" id="PTHR21660:SF1">
    <property type="entry name" value="ACYL-COENZYME A THIOESTERASE 13"/>
    <property type="match status" value="1"/>
</dbReference>
<accession>A0AAP0JYW5</accession>
<evidence type="ECO:0000256" key="1">
    <source>
        <dbReference type="ARBA" id="ARBA00022801"/>
    </source>
</evidence>
<dbReference type="SUPFAM" id="SSF54637">
    <property type="entry name" value="Thioesterase/thiol ester dehydrase-isomerase"/>
    <property type="match status" value="1"/>
</dbReference>
<dbReference type="InterPro" id="IPR029069">
    <property type="entry name" value="HotDog_dom_sf"/>
</dbReference>
<dbReference type="Gene3D" id="3.10.129.10">
    <property type="entry name" value="Hotdog Thioesterase"/>
    <property type="match status" value="1"/>
</dbReference>
<organism evidence="2 3">
    <name type="scientific">Stephania yunnanensis</name>
    <dbReference type="NCBI Taxonomy" id="152371"/>
    <lineage>
        <taxon>Eukaryota</taxon>
        <taxon>Viridiplantae</taxon>
        <taxon>Streptophyta</taxon>
        <taxon>Embryophyta</taxon>
        <taxon>Tracheophyta</taxon>
        <taxon>Spermatophyta</taxon>
        <taxon>Magnoliopsida</taxon>
        <taxon>Ranunculales</taxon>
        <taxon>Menispermaceae</taxon>
        <taxon>Menispermoideae</taxon>
        <taxon>Cissampelideae</taxon>
        <taxon>Stephania</taxon>
    </lineage>
</organism>
<dbReference type="Proteomes" id="UP001420932">
    <property type="component" value="Unassembled WGS sequence"/>
</dbReference>
<sequence>MMKREENGHAESSKEWLEDVRDGRLARDFEITALQGLQVVRAQKGSMRCNFTVPKAQSDEYGNWVAGAMAALIDDVGAADVVSIVYRLHVSVSFDISFFSTAKIQSSPSLCLHEKLLETFVFLLRGLSLIAKSLSLSVVCAPPFDAASLLHRCLASPSQPRFSSLPRVSIVCFER</sequence>
<evidence type="ECO:0000313" key="3">
    <source>
        <dbReference type="Proteomes" id="UP001420932"/>
    </source>
</evidence>
<dbReference type="AlphaFoldDB" id="A0AAP0JYW5"/>
<evidence type="ECO:0000313" key="2">
    <source>
        <dbReference type="EMBL" id="KAK9142753.1"/>
    </source>
</evidence>
<protein>
    <submittedName>
        <fullName evidence="2">Uncharacterized protein</fullName>
    </submittedName>
</protein>
<gene>
    <name evidence="2" type="ORF">Syun_012153</name>
</gene>
<comment type="caution">
    <text evidence="2">The sequence shown here is derived from an EMBL/GenBank/DDBJ whole genome shotgun (WGS) entry which is preliminary data.</text>
</comment>
<dbReference type="PANTHER" id="PTHR21660">
    <property type="entry name" value="THIOESTERASE SUPERFAMILY MEMBER-RELATED"/>
    <property type="match status" value="1"/>
</dbReference>
<dbReference type="EMBL" id="JBBNAF010000005">
    <property type="protein sequence ID" value="KAK9142753.1"/>
    <property type="molecule type" value="Genomic_DNA"/>
</dbReference>
<reference evidence="2 3" key="1">
    <citation type="submission" date="2024-01" db="EMBL/GenBank/DDBJ databases">
        <title>Genome assemblies of Stephania.</title>
        <authorList>
            <person name="Yang L."/>
        </authorList>
    </citation>
    <scope>NUCLEOTIDE SEQUENCE [LARGE SCALE GENOMIC DNA]</scope>
    <source>
        <strain evidence="2">YNDBR</strain>
        <tissue evidence="2">Leaf</tissue>
    </source>
</reference>
<proteinExistence type="predicted"/>
<name>A0AAP0JYW5_9MAGN</name>